<organism evidence="3 4">
    <name type="scientific">Periconia macrospinosa</name>
    <dbReference type="NCBI Taxonomy" id="97972"/>
    <lineage>
        <taxon>Eukaryota</taxon>
        <taxon>Fungi</taxon>
        <taxon>Dikarya</taxon>
        <taxon>Ascomycota</taxon>
        <taxon>Pezizomycotina</taxon>
        <taxon>Dothideomycetes</taxon>
        <taxon>Pleosporomycetidae</taxon>
        <taxon>Pleosporales</taxon>
        <taxon>Massarineae</taxon>
        <taxon>Periconiaceae</taxon>
        <taxon>Periconia</taxon>
    </lineage>
</organism>
<feature type="chain" id="PRO_5015995189" evidence="2">
    <location>
        <begin position="30"/>
        <end position="152"/>
    </location>
</feature>
<accession>A0A2V1DG79</accession>
<dbReference type="Proteomes" id="UP000244855">
    <property type="component" value="Unassembled WGS sequence"/>
</dbReference>
<sequence>MTTNRPLPQQTSSFFLSFSILFPFSLMSCDHVLRAFYYTFFPCDHGVLEFLWIREAEYERRHGDFMCFGEEKNVYVEIDLLRRLYLHIHRYIYHPICKLFKNGTSVSKRHARIIKYSSYFIPLFLNSLHWNFSLFFPLSTFLETLPLSPTPK</sequence>
<keyword evidence="1" id="KW-0472">Membrane</keyword>
<gene>
    <name evidence="3" type="ORF">DM02DRAFT_90945</name>
</gene>
<name>A0A2V1DG79_9PLEO</name>
<keyword evidence="1" id="KW-1133">Transmembrane helix</keyword>
<keyword evidence="1" id="KW-0812">Transmembrane</keyword>
<feature type="signal peptide" evidence="2">
    <location>
        <begin position="1"/>
        <end position="29"/>
    </location>
</feature>
<proteinExistence type="predicted"/>
<dbReference type="PROSITE" id="PS51257">
    <property type="entry name" value="PROKAR_LIPOPROTEIN"/>
    <property type="match status" value="1"/>
</dbReference>
<protein>
    <submittedName>
        <fullName evidence="3">Uncharacterized protein</fullName>
    </submittedName>
</protein>
<evidence type="ECO:0000313" key="3">
    <source>
        <dbReference type="EMBL" id="PVH97166.1"/>
    </source>
</evidence>
<reference evidence="3 4" key="1">
    <citation type="journal article" date="2018" name="Sci. Rep.">
        <title>Comparative genomics provides insights into the lifestyle and reveals functional heterogeneity of dark septate endophytic fungi.</title>
        <authorList>
            <person name="Knapp D.G."/>
            <person name="Nemeth J.B."/>
            <person name="Barry K."/>
            <person name="Hainaut M."/>
            <person name="Henrissat B."/>
            <person name="Johnson J."/>
            <person name="Kuo A."/>
            <person name="Lim J.H.P."/>
            <person name="Lipzen A."/>
            <person name="Nolan M."/>
            <person name="Ohm R.A."/>
            <person name="Tamas L."/>
            <person name="Grigoriev I.V."/>
            <person name="Spatafora J.W."/>
            <person name="Nagy L.G."/>
            <person name="Kovacs G.M."/>
        </authorList>
    </citation>
    <scope>NUCLEOTIDE SEQUENCE [LARGE SCALE GENOMIC DNA]</scope>
    <source>
        <strain evidence="3 4">DSE2036</strain>
    </source>
</reference>
<keyword evidence="4" id="KW-1185">Reference proteome</keyword>
<evidence type="ECO:0000313" key="4">
    <source>
        <dbReference type="Proteomes" id="UP000244855"/>
    </source>
</evidence>
<keyword evidence="2" id="KW-0732">Signal</keyword>
<dbReference type="EMBL" id="KZ805444">
    <property type="protein sequence ID" value="PVH97166.1"/>
    <property type="molecule type" value="Genomic_DNA"/>
</dbReference>
<evidence type="ECO:0000256" key="1">
    <source>
        <dbReference type="SAM" id="Phobius"/>
    </source>
</evidence>
<feature type="transmembrane region" description="Helical" evidence="1">
    <location>
        <begin position="119"/>
        <end position="142"/>
    </location>
</feature>
<evidence type="ECO:0000256" key="2">
    <source>
        <dbReference type="SAM" id="SignalP"/>
    </source>
</evidence>
<dbReference type="AlphaFoldDB" id="A0A2V1DG79"/>